<evidence type="ECO:0000256" key="1">
    <source>
        <dbReference type="SAM" id="Phobius"/>
    </source>
</evidence>
<proteinExistence type="predicted"/>
<feature type="transmembrane region" description="Helical" evidence="1">
    <location>
        <begin position="347"/>
        <end position="374"/>
    </location>
</feature>
<name>A0A5N5D728_9PEZI</name>
<dbReference type="OrthoDB" id="72269at2759"/>
<feature type="transmembrane region" description="Helical" evidence="1">
    <location>
        <begin position="6"/>
        <end position="26"/>
    </location>
</feature>
<keyword evidence="3" id="KW-1185">Reference proteome</keyword>
<keyword evidence="1" id="KW-1133">Transmembrane helix</keyword>
<dbReference type="AlphaFoldDB" id="A0A5N5D728"/>
<gene>
    <name evidence="2" type="primary">atmA</name>
    <name evidence="2" type="ORF">DBV05_g7839</name>
</gene>
<accession>A0A5N5D728</accession>
<dbReference type="Proteomes" id="UP000325902">
    <property type="component" value="Unassembled WGS sequence"/>
</dbReference>
<comment type="caution">
    <text evidence="2">The sequence shown here is derived from an EMBL/GenBank/DDBJ whole genome shotgun (WGS) entry which is preliminary data.</text>
</comment>
<sequence length="389" mass="41566">MVNFNLSTTVLLPALIAVGATTTMVFSANNGMFDAITDIVEDPTITIMPGTADVPLTREWTGIAALDRQFTVLLIFFWQLLDGRHPAGSLHAIHFFGQVGAYWTLMQLEAKREGNKRRVIAYTTLIGLLYQNISVAITIPLWSLLHLLTLPKRTNSAALTASLTLPVSEARMLPWAMALGYIVPSLAMSLPSPAVTTPLVQQWLASAWQVFPLWIYLAQTVILRPFFSSTTTPSSPAAAATSSYHAASTTHLFALLFAAIPHATTLTLSLSTLAFPSLFSPTTAAALHPAAVFLPKLSPAGTTGVSLAEGTTRLMQWDELVSSVASVVWAGTLYLRDTRTKGGRRFGVLGVVVRAVGWSVVGGPAAAAVGLVWARDEGVLGWEGAGKNL</sequence>
<evidence type="ECO:0000313" key="3">
    <source>
        <dbReference type="Proteomes" id="UP000325902"/>
    </source>
</evidence>
<reference evidence="2 3" key="1">
    <citation type="journal article" date="2019" name="Sci. Rep.">
        <title>A multi-omics analysis of the grapevine pathogen Lasiodiplodia theobromae reveals that temperature affects the expression of virulence- and pathogenicity-related genes.</title>
        <authorList>
            <person name="Felix C."/>
            <person name="Meneses R."/>
            <person name="Goncalves M.F.M."/>
            <person name="Tilleman L."/>
            <person name="Duarte A.S."/>
            <person name="Jorrin-Novo J.V."/>
            <person name="Van de Peer Y."/>
            <person name="Deforce D."/>
            <person name="Van Nieuwerburgh F."/>
            <person name="Esteves A.C."/>
            <person name="Alves A."/>
        </authorList>
    </citation>
    <scope>NUCLEOTIDE SEQUENCE [LARGE SCALE GENOMIC DNA]</scope>
    <source>
        <strain evidence="2 3">LA-SOL3</strain>
    </source>
</reference>
<feature type="transmembrane region" description="Helical" evidence="1">
    <location>
        <begin position="119"/>
        <end position="142"/>
    </location>
</feature>
<dbReference type="EMBL" id="VCHE01000057">
    <property type="protein sequence ID" value="KAB2573549.1"/>
    <property type="molecule type" value="Genomic_DNA"/>
</dbReference>
<feature type="transmembrane region" description="Helical" evidence="1">
    <location>
        <begin position="172"/>
        <end position="191"/>
    </location>
</feature>
<keyword evidence="1" id="KW-0812">Transmembrane</keyword>
<protein>
    <submittedName>
        <fullName evidence="2">Aflatrem synthesis protein A</fullName>
    </submittedName>
</protein>
<keyword evidence="1" id="KW-0472">Membrane</keyword>
<evidence type="ECO:0000313" key="2">
    <source>
        <dbReference type="EMBL" id="KAB2573549.1"/>
    </source>
</evidence>
<feature type="transmembrane region" description="Helical" evidence="1">
    <location>
        <begin position="203"/>
        <end position="223"/>
    </location>
</feature>
<organism evidence="2 3">
    <name type="scientific">Lasiodiplodia theobromae</name>
    <dbReference type="NCBI Taxonomy" id="45133"/>
    <lineage>
        <taxon>Eukaryota</taxon>
        <taxon>Fungi</taxon>
        <taxon>Dikarya</taxon>
        <taxon>Ascomycota</taxon>
        <taxon>Pezizomycotina</taxon>
        <taxon>Dothideomycetes</taxon>
        <taxon>Dothideomycetes incertae sedis</taxon>
        <taxon>Botryosphaeriales</taxon>
        <taxon>Botryosphaeriaceae</taxon>
        <taxon>Lasiodiplodia</taxon>
    </lineage>
</organism>